<dbReference type="PANTHER" id="PTHR30204:SF94">
    <property type="entry name" value="HEAVY METAL-DEPENDENT TRANSCRIPTIONAL REGULATOR HI_0293-RELATED"/>
    <property type="match status" value="1"/>
</dbReference>
<evidence type="ECO:0000256" key="4">
    <source>
        <dbReference type="ARBA" id="ARBA00023125"/>
    </source>
</evidence>
<protein>
    <submittedName>
        <fullName evidence="7">Cu(I)-responsive transcriptional regulator</fullName>
    </submittedName>
</protein>
<accession>A0ABZ0PQS0</accession>
<evidence type="ECO:0000259" key="6">
    <source>
        <dbReference type="PROSITE" id="PS50937"/>
    </source>
</evidence>
<evidence type="ECO:0000256" key="2">
    <source>
        <dbReference type="ARBA" id="ARBA00022490"/>
    </source>
</evidence>
<evidence type="ECO:0000313" key="8">
    <source>
        <dbReference type="Proteomes" id="UP001305521"/>
    </source>
</evidence>
<proteinExistence type="predicted"/>
<dbReference type="InterPro" id="IPR011789">
    <property type="entry name" value="CueR"/>
</dbReference>
<dbReference type="PROSITE" id="PS50937">
    <property type="entry name" value="HTH_MERR_2"/>
    <property type="match status" value="1"/>
</dbReference>
<dbReference type="CDD" id="cd01108">
    <property type="entry name" value="HTH_CueR"/>
    <property type="match status" value="1"/>
</dbReference>
<dbReference type="RefSeq" id="WP_318651668.1">
    <property type="nucleotide sequence ID" value="NZ_CP137852.1"/>
</dbReference>
<dbReference type="SUPFAM" id="SSF46955">
    <property type="entry name" value="Putative DNA-binding domain"/>
    <property type="match status" value="1"/>
</dbReference>
<dbReference type="Proteomes" id="UP001305521">
    <property type="component" value="Chromosome"/>
</dbReference>
<sequence>MNIGEAARLSGVSVKMIRHYESVGLLPAVIRTESGYRVYRPEDVHALRFIRNARDLGFPLAEIQDLLGLWRDRARSSAEVKRLAQAHVSAIDAKVRALQAMGDTLRHLAAACHGDHRPDCPILDGILGAGEDDGQDRVRNGHAETLLHLGVSAVGDPKR</sequence>
<dbReference type="NCBIfam" id="TIGR02044">
    <property type="entry name" value="CueR"/>
    <property type="match status" value="1"/>
</dbReference>
<dbReference type="InterPro" id="IPR000551">
    <property type="entry name" value="MerR-type_HTH_dom"/>
</dbReference>
<feature type="domain" description="HTH merR-type" evidence="6">
    <location>
        <begin position="1"/>
        <end position="69"/>
    </location>
</feature>
<organism evidence="7 8">
    <name type="scientific">Sediminicoccus rosea</name>
    <dbReference type="NCBI Taxonomy" id="1225128"/>
    <lineage>
        <taxon>Bacteria</taxon>
        <taxon>Pseudomonadati</taxon>
        <taxon>Pseudomonadota</taxon>
        <taxon>Alphaproteobacteria</taxon>
        <taxon>Acetobacterales</taxon>
        <taxon>Roseomonadaceae</taxon>
        <taxon>Sediminicoccus</taxon>
    </lineage>
</organism>
<keyword evidence="2" id="KW-0963">Cytoplasm</keyword>
<keyword evidence="4" id="KW-0238">DNA-binding</keyword>
<comment type="subcellular location">
    <subcellularLocation>
        <location evidence="1">Cytoplasm</location>
    </subcellularLocation>
</comment>
<dbReference type="Pfam" id="PF09278">
    <property type="entry name" value="MerR-DNA-bind"/>
    <property type="match status" value="1"/>
</dbReference>
<gene>
    <name evidence="7" type="primary">cueR</name>
    <name evidence="7" type="ORF">R9Z33_17820</name>
</gene>
<reference evidence="7 8" key="1">
    <citation type="submission" date="2023-11" db="EMBL/GenBank/DDBJ databases">
        <title>Arctic aerobic anoxygenic photoheterotroph Sediminicoccus rosea KRV36 adapts its photosynthesis to long days of polar summer.</title>
        <authorList>
            <person name="Tomasch J."/>
            <person name="Kopejtka K."/>
            <person name="Bily T."/>
            <person name="Gardiner A.T."/>
            <person name="Gardian Z."/>
            <person name="Shivaramu S."/>
            <person name="Koblizek M."/>
            <person name="Engelhardt F."/>
            <person name="Kaftan D."/>
        </authorList>
    </citation>
    <scope>NUCLEOTIDE SEQUENCE [LARGE SCALE GENOMIC DNA]</scope>
    <source>
        <strain evidence="7 8">R-30</strain>
    </source>
</reference>
<dbReference type="Pfam" id="PF00376">
    <property type="entry name" value="MerR"/>
    <property type="match status" value="1"/>
</dbReference>
<dbReference type="EMBL" id="CP137852">
    <property type="protein sequence ID" value="WPB87717.1"/>
    <property type="molecule type" value="Genomic_DNA"/>
</dbReference>
<evidence type="ECO:0000256" key="3">
    <source>
        <dbReference type="ARBA" id="ARBA00023015"/>
    </source>
</evidence>
<keyword evidence="8" id="KW-1185">Reference proteome</keyword>
<dbReference type="PANTHER" id="PTHR30204">
    <property type="entry name" value="REDOX-CYCLING DRUG-SENSING TRANSCRIPTIONAL ACTIVATOR SOXR"/>
    <property type="match status" value="1"/>
</dbReference>
<dbReference type="InterPro" id="IPR009061">
    <property type="entry name" value="DNA-bd_dom_put_sf"/>
</dbReference>
<dbReference type="PRINTS" id="PR00040">
    <property type="entry name" value="HTHMERR"/>
</dbReference>
<dbReference type="SMART" id="SM00422">
    <property type="entry name" value="HTH_MERR"/>
    <property type="match status" value="1"/>
</dbReference>
<dbReference type="Gene3D" id="1.10.1660.10">
    <property type="match status" value="1"/>
</dbReference>
<name>A0ABZ0PQS0_9PROT</name>
<keyword evidence="5" id="KW-0804">Transcription</keyword>
<dbReference type="InterPro" id="IPR047057">
    <property type="entry name" value="MerR_fam"/>
</dbReference>
<dbReference type="PROSITE" id="PS00552">
    <property type="entry name" value="HTH_MERR_1"/>
    <property type="match status" value="1"/>
</dbReference>
<dbReference type="InterPro" id="IPR015358">
    <property type="entry name" value="Tscrpt_reg_MerR_DNA-bd"/>
</dbReference>
<evidence type="ECO:0000313" key="7">
    <source>
        <dbReference type="EMBL" id="WPB87717.1"/>
    </source>
</evidence>
<evidence type="ECO:0000256" key="1">
    <source>
        <dbReference type="ARBA" id="ARBA00004496"/>
    </source>
</evidence>
<evidence type="ECO:0000256" key="5">
    <source>
        <dbReference type="ARBA" id="ARBA00023163"/>
    </source>
</evidence>
<keyword evidence="3" id="KW-0805">Transcription regulation</keyword>